<dbReference type="SUPFAM" id="SSF52058">
    <property type="entry name" value="L domain-like"/>
    <property type="match status" value="1"/>
</dbReference>
<gene>
    <name evidence="4" type="ORF">EZ315_04650</name>
</gene>
<dbReference type="Proteomes" id="UP000297635">
    <property type="component" value="Unassembled WGS sequence"/>
</dbReference>
<organism evidence="4 5">
    <name type="scientific">Duncaniella freteri</name>
    <dbReference type="NCBI Taxonomy" id="2530391"/>
    <lineage>
        <taxon>Bacteria</taxon>
        <taxon>Pseudomonadati</taxon>
        <taxon>Bacteroidota</taxon>
        <taxon>Bacteroidia</taxon>
        <taxon>Bacteroidales</taxon>
        <taxon>Muribaculaceae</taxon>
        <taxon>Duncaniella</taxon>
    </lineage>
</organism>
<evidence type="ECO:0000313" key="5">
    <source>
        <dbReference type="Proteomes" id="UP000297635"/>
    </source>
</evidence>
<dbReference type="GO" id="GO:0035591">
    <property type="term" value="F:signaling adaptor activity"/>
    <property type="evidence" value="ECO:0007669"/>
    <property type="project" value="TreeGrafter"/>
</dbReference>
<dbReference type="AlphaFoldDB" id="A0A4Z0V5D4"/>
<dbReference type="Gene3D" id="3.80.10.10">
    <property type="entry name" value="Ribonuclease Inhibitor"/>
    <property type="match status" value="1"/>
</dbReference>
<dbReference type="PANTHER" id="PTHR47566:SF1">
    <property type="entry name" value="PROTEIN NUD1"/>
    <property type="match status" value="1"/>
</dbReference>
<proteinExistence type="predicted"/>
<evidence type="ECO:0000256" key="1">
    <source>
        <dbReference type="ARBA" id="ARBA00022614"/>
    </source>
</evidence>
<protein>
    <submittedName>
        <fullName evidence="4">Leucine-rich repeat domain-containing protein</fullName>
    </submittedName>
</protein>
<comment type="caution">
    <text evidence="4">The sequence shown here is derived from an EMBL/GenBank/DDBJ whole genome shotgun (WGS) entry which is preliminary data.</text>
</comment>
<keyword evidence="3" id="KW-0732">Signal</keyword>
<feature type="chain" id="PRO_5021258416" evidence="3">
    <location>
        <begin position="22"/>
        <end position="254"/>
    </location>
</feature>
<dbReference type="EMBL" id="SJSA01000001">
    <property type="protein sequence ID" value="TGG40021.1"/>
    <property type="molecule type" value="Genomic_DNA"/>
</dbReference>
<dbReference type="PROSITE" id="PS51257">
    <property type="entry name" value="PROKAR_LIPOPROTEIN"/>
    <property type="match status" value="1"/>
</dbReference>
<feature type="signal peptide" evidence="3">
    <location>
        <begin position="1"/>
        <end position="21"/>
    </location>
</feature>
<evidence type="ECO:0000256" key="3">
    <source>
        <dbReference type="SAM" id="SignalP"/>
    </source>
</evidence>
<keyword evidence="2" id="KW-0677">Repeat</keyword>
<dbReference type="GeneID" id="82149073"/>
<dbReference type="InterPro" id="IPR032675">
    <property type="entry name" value="LRR_dom_sf"/>
</dbReference>
<keyword evidence="5" id="KW-1185">Reference proteome</keyword>
<keyword evidence="1" id="KW-0433">Leucine-rich repeat</keyword>
<evidence type="ECO:0000313" key="4">
    <source>
        <dbReference type="EMBL" id="TGG40021.1"/>
    </source>
</evidence>
<sequence length="254" mass="27819">MKKIFRFVPLLAAMAAFTACSDDDNNTAENFTPSPATDITAQIDPVFAQEMQEKGYIKNAERILYGDVKDLKIVDVGGNPLTGGDITSLKGVEFLTELERLTCNFNKLTEIDLTHNPDLEELNCDANQLTSLDLNGNPDLEILKCARNAIATLDLRSNPDAEFVMCGENRLTSVDVSRCPDLVQLQCENNLLSSLDVSANRKLNLLNFEGNPGDGTTFAVKAWFDEASVPANFTSAPWQYDGATVTPVYSNAVR</sequence>
<dbReference type="RefSeq" id="WP_135471030.1">
    <property type="nucleotide sequence ID" value="NZ_CASCNC010000002.1"/>
</dbReference>
<evidence type="ECO:0000256" key="2">
    <source>
        <dbReference type="ARBA" id="ARBA00022737"/>
    </source>
</evidence>
<dbReference type="InterPro" id="IPR052574">
    <property type="entry name" value="CDIRP"/>
</dbReference>
<dbReference type="PANTHER" id="PTHR47566">
    <property type="match status" value="1"/>
</dbReference>
<name>A0A4Z0V5D4_9BACT</name>
<accession>A0A4Z0V5D4</accession>
<reference evidence="4 5" key="1">
    <citation type="submission" date="2019-02" db="EMBL/GenBank/DDBJ databases">
        <title>Isolation and identification of novel species under the genus Muribaculum.</title>
        <authorList>
            <person name="Miyake S."/>
            <person name="Ding Y."/>
            <person name="Low A."/>
            <person name="Soh M."/>
            <person name="Seedorf H."/>
        </authorList>
    </citation>
    <scope>NUCLEOTIDE SEQUENCE [LARGE SCALE GENOMIC DNA]</scope>
    <source>
        <strain evidence="4 5">TLL-A3</strain>
    </source>
</reference>